<evidence type="ECO:0000256" key="1">
    <source>
        <dbReference type="ARBA" id="ARBA00022741"/>
    </source>
</evidence>
<evidence type="ECO:0000256" key="3">
    <source>
        <dbReference type="ARBA" id="ARBA00022806"/>
    </source>
</evidence>
<dbReference type="PIRSF" id="PIRSF005496">
    <property type="entry name" value="ATP_hel_hrpB"/>
    <property type="match status" value="1"/>
</dbReference>
<dbReference type="PROSITE" id="PS51192">
    <property type="entry name" value="HELICASE_ATP_BIND_1"/>
    <property type="match status" value="1"/>
</dbReference>
<proteinExistence type="predicted"/>
<dbReference type="Gene3D" id="3.40.50.300">
    <property type="entry name" value="P-loop containing nucleotide triphosphate hydrolases"/>
    <property type="match status" value="2"/>
</dbReference>
<dbReference type="GO" id="GO:0004386">
    <property type="term" value="F:helicase activity"/>
    <property type="evidence" value="ECO:0007669"/>
    <property type="project" value="UniProtKB-KW"/>
</dbReference>
<evidence type="ECO:0000256" key="2">
    <source>
        <dbReference type="ARBA" id="ARBA00022801"/>
    </source>
</evidence>
<comment type="caution">
    <text evidence="7">The sequence shown here is derived from an EMBL/GenBank/DDBJ whole genome shotgun (WGS) entry which is preliminary data.</text>
</comment>
<dbReference type="InterPro" id="IPR011545">
    <property type="entry name" value="DEAD/DEAH_box_helicase_dom"/>
</dbReference>
<evidence type="ECO:0000259" key="5">
    <source>
        <dbReference type="PROSITE" id="PS51192"/>
    </source>
</evidence>
<evidence type="ECO:0000313" key="7">
    <source>
        <dbReference type="EMBL" id="PEN05805.1"/>
    </source>
</evidence>
<feature type="domain" description="Helicase C-terminal" evidence="6">
    <location>
        <begin position="204"/>
        <end position="369"/>
    </location>
</feature>
<organism evidence="7 8">
    <name type="scientific">Longimonas halophila</name>
    <dbReference type="NCBI Taxonomy" id="1469170"/>
    <lineage>
        <taxon>Bacteria</taxon>
        <taxon>Pseudomonadati</taxon>
        <taxon>Rhodothermota</taxon>
        <taxon>Rhodothermia</taxon>
        <taxon>Rhodothermales</taxon>
        <taxon>Salisaetaceae</taxon>
        <taxon>Longimonas</taxon>
    </lineage>
</organism>
<dbReference type="EMBL" id="PDEP01000011">
    <property type="protein sequence ID" value="PEN05805.1"/>
    <property type="molecule type" value="Genomic_DNA"/>
</dbReference>
<dbReference type="OrthoDB" id="9808833at2"/>
<dbReference type="InterPro" id="IPR056329">
    <property type="entry name" value="CON_HrpB"/>
</dbReference>
<dbReference type="PANTHER" id="PTHR43519:SF1">
    <property type="entry name" value="ATP-DEPENDENT RNA HELICASE HRPB"/>
    <property type="match status" value="1"/>
</dbReference>
<keyword evidence="3 7" id="KW-0347">Helicase</keyword>
<dbReference type="Pfam" id="PF08482">
    <property type="entry name" value="HrpB_C"/>
    <property type="match status" value="1"/>
</dbReference>
<evidence type="ECO:0000256" key="4">
    <source>
        <dbReference type="ARBA" id="ARBA00022840"/>
    </source>
</evidence>
<dbReference type="Gene3D" id="1.20.120.1080">
    <property type="match status" value="1"/>
</dbReference>
<dbReference type="PANTHER" id="PTHR43519">
    <property type="entry name" value="ATP-DEPENDENT RNA HELICASE HRPB"/>
    <property type="match status" value="1"/>
</dbReference>
<dbReference type="CDD" id="cd18791">
    <property type="entry name" value="SF2_C_RHA"/>
    <property type="match status" value="1"/>
</dbReference>
<reference evidence="7 8" key="1">
    <citation type="submission" date="2017-10" db="EMBL/GenBank/DDBJ databases">
        <title>Draft genome of Longimonas halophila.</title>
        <authorList>
            <person name="Goh K.M."/>
            <person name="Shamsir M.S."/>
            <person name="Lim S.W."/>
        </authorList>
    </citation>
    <scope>NUCLEOTIDE SEQUENCE [LARGE SCALE GENOMIC DNA]</scope>
    <source>
        <strain evidence="7 8">KCTC 42399</strain>
    </source>
</reference>
<dbReference type="Pfam" id="PF24473">
    <property type="entry name" value="CON_HrpB"/>
    <property type="match status" value="1"/>
</dbReference>
<dbReference type="InterPro" id="IPR007502">
    <property type="entry name" value="Helicase-assoc_dom"/>
</dbReference>
<keyword evidence="4" id="KW-0067">ATP-binding</keyword>
<dbReference type="AlphaFoldDB" id="A0A2H3P3D9"/>
<name>A0A2H3P3D9_9BACT</name>
<dbReference type="InterPro" id="IPR049614">
    <property type="entry name" value="HrpB_DEXH"/>
</dbReference>
<dbReference type="GO" id="GO:0005524">
    <property type="term" value="F:ATP binding"/>
    <property type="evidence" value="ECO:0007669"/>
    <property type="project" value="UniProtKB-KW"/>
</dbReference>
<evidence type="ECO:0000313" key="8">
    <source>
        <dbReference type="Proteomes" id="UP000221024"/>
    </source>
</evidence>
<dbReference type="Proteomes" id="UP000221024">
    <property type="component" value="Unassembled WGS sequence"/>
</dbReference>
<dbReference type="SMART" id="SM00847">
    <property type="entry name" value="HA2"/>
    <property type="match status" value="1"/>
</dbReference>
<dbReference type="SMART" id="SM00490">
    <property type="entry name" value="HELICc"/>
    <property type="match status" value="1"/>
</dbReference>
<dbReference type="InterPro" id="IPR014001">
    <property type="entry name" value="Helicase_ATP-bd"/>
</dbReference>
<evidence type="ECO:0000259" key="6">
    <source>
        <dbReference type="PROSITE" id="PS51194"/>
    </source>
</evidence>
<feature type="domain" description="Helicase ATP-binding" evidence="5">
    <location>
        <begin position="14"/>
        <end position="178"/>
    </location>
</feature>
<dbReference type="InterPro" id="IPR027417">
    <property type="entry name" value="P-loop_NTPase"/>
</dbReference>
<dbReference type="NCBIfam" id="TIGR01970">
    <property type="entry name" value="DEAH_box_HrpB"/>
    <property type="match status" value="1"/>
</dbReference>
<dbReference type="InterPro" id="IPR010225">
    <property type="entry name" value="HrpB"/>
</dbReference>
<dbReference type="SUPFAM" id="SSF52540">
    <property type="entry name" value="P-loop containing nucleoside triphosphate hydrolases"/>
    <property type="match status" value="1"/>
</dbReference>
<dbReference type="InterPro" id="IPR013689">
    <property type="entry name" value="RNA_helicase_ATP-dep_HrpB_C"/>
</dbReference>
<dbReference type="GO" id="GO:0016787">
    <property type="term" value="F:hydrolase activity"/>
    <property type="evidence" value="ECO:0007669"/>
    <property type="project" value="UniProtKB-KW"/>
</dbReference>
<dbReference type="Pfam" id="PF00270">
    <property type="entry name" value="DEAD"/>
    <property type="match status" value="1"/>
</dbReference>
<keyword evidence="8" id="KW-1185">Reference proteome</keyword>
<dbReference type="RefSeq" id="WP_098062867.1">
    <property type="nucleotide sequence ID" value="NZ_PDEP01000011.1"/>
</dbReference>
<keyword evidence="1" id="KW-0547">Nucleotide-binding</keyword>
<dbReference type="Pfam" id="PF00271">
    <property type="entry name" value="Helicase_C"/>
    <property type="match status" value="1"/>
</dbReference>
<dbReference type="PROSITE" id="PS51194">
    <property type="entry name" value="HELICASE_CTER"/>
    <property type="match status" value="1"/>
</dbReference>
<accession>A0A2H3P3D9</accession>
<gene>
    <name evidence="7" type="primary">hrpB</name>
    <name evidence="7" type="ORF">CRI93_11935</name>
</gene>
<dbReference type="CDD" id="cd17990">
    <property type="entry name" value="DEXHc_HrpB"/>
    <property type="match status" value="1"/>
</dbReference>
<dbReference type="SMART" id="SM00487">
    <property type="entry name" value="DEXDc"/>
    <property type="match status" value="1"/>
</dbReference>
<sequence length="837" mass="92679">MTPLPIDDVLPELRASLRDTPRAVLEAPTGAGKTTRVPPALLQANWLGEERILMLEPRRLAARAAARRMAQERGESVGQTIGYRVRMDTQVSRQTRVEVVTEGVLTRMIQDDPFLDGIGAVIFDEFHERSLQADLGLALALDVHESLRPDLRLLVMSATLDVGPVAQLLGDAPRIASEGRTYPVDIHYADRRPDGYIEPHVSRKIMEVLPNTEGDVLVFLPGAASIKRVQRQVEAKVPAGVNVYPLFGNLPHHKQDRAIAPSEANERKIVLSTPIAETSLTIDGVRVVIDSGKRRTPQFDPQSGMTQLKTVPISQASADQRAGRAGRTAPGVCHRLWTRHTHMNRTDHTPPEIEQADLAPLALELAAWGTADPDDLRWLSPPPTGPFQQAQDLLAQLGALHDDGTITPHGREMAGLGVHPRLAHLLVQAQDLGYAAVGCDLAALLSERDIFRGQGEAPDADLRLRLDALQRARDGDSPTPNALRGSRIARGTLRRVQKMAGHWRRNLGVSRNARSDASACGLLTAFAYPDRIAKRRSNSDERFLLANGQAAALDRPQLLSKADYLACAHVAGRDREAQIRLAAPISGDDLATFFDDVITNHTIVAWDADNERIRARTQERLGALRLKDGPLANPDPEATAAALLEGLRATELELLPWSKNARRLQQRLVFLHEHLDDWPDASASHLMSTLDDWLAPHLYGMRRVSDLRGLNLPELLKQRLSWDQRDQLDDLAPTHLTVPSGQNRPIDYSEPEAPALKVRLQEMFGATDTPRIAGGTVPLTLHLLSPAQRPVQITQDLAHFWDETYFEVKKEMKGRYPKHYWPDDPLTATATHRVRPR</sequence>
<dbReference type="FunFam" id="3.40.50.300:FF:002125">
    <property type="entry name" value="ATP-dependent helicase HrpB"/>
    <property type="match status" value="1"/>
</dbReference>
<dbReference type="InterPro" id="IPR001650">
    <property type="entry name" value="Helicase_C-like"/>
</dbReference>
<keyword evidence="2" id="KW-0378">Hydrolase</keyword>
<protein>
    <submittedName>
        <fullName evidence="7">ATP-dependent helicase HrpB</fullName>
    </submittedName>
</protein>
<dbReference type="GO" id="GO:0003676">
    <property type="term" value="F:nucleic acid binding"/>
    <property type="evidence" value="ECO:0007669"/>
    <property type="project" value="InterPro"/>
</dbReference>